<keyword evidence="6" id="KW-0966">Cell projection</keyword>
<dbReference type="Proteomes" id="UP000654993">
    <property type="component" value="Unassembled WGS sequence"/>
</dbReference>
<gene>
    <name evidence="6" type="primary">flgL</name>
    <name evidence="6" type="ORF">PRECH8_24530</name>
</gene>
<dbReference type="InterPro" id="IPR001029">
    <property type="entry name" value="Flagellin_N"/>
</dbReference>
<feature type="domain" description="Flagellin C-terminal" evidence="5">
    <location>
        <begin position="214"/>
        <end position="295"/>
    </location>
</feature>
<keyword evidence="6" id="KW-0282">Flagellum</keyword>
<reference evidence="6" key="2">
    <citation type="journal article" date="2021" name="Data Brief">
        <title>Draft genome sequence data of the facultative, thermophilic, xylanolytic bacterium Paenibacillus sp. strain DA-C8.</title>
        <authorList>
            <person name="Chhe C."/>
            <person name="Uke A."/>
            <person name="Baramee S."/>
            <person name="Ungkulpasvich U."/>
            <person name="Tachaapaikoon C."/>
            <person name="Pason P."/>
            <person name="Waeonukul R."/>
            <person name="Ratanakhanokchai K."/>
            <person name="Kosugi A."/>
        </authorList>
    </citation>
    <scope>NUCLEOTIDE SEQUENCE</scope>
    <source>
        <strain evidence="6">DA-C8</strain>
    </source>
</reference>
<evidence type="ECO:0000313" key="6">
    <source>
        <dbReference type="EMBL" id="GFR39157.1"/>
    </source>
</evidence>
<organism evidence="6 7">
    <name type="scientific">Insulibacter thermoxylanivorax</name>
    <dbReference type="NCBI Taxonomy" id="2749268"/>
    <lineage>
        <taxon>Bacteria</taxon>
        <taxon>Bacillati</taxon>
        <taxon>Bacillota</taxon>
        <taxon>Bacilli</taxon>
        <taxon>Bacillales</taxon>
        <taxon>Paenibacillaceae</taxon>
        <taxon>Insulibacter</taxon>
    </lineage>
</organism>
<dbReference type="GO" id="GO:0071973">
    <property type="term" value="P:bacterial-type flagellum-dependent cell motility"/>
    <property type="evidence" value="ECO:0007669"/>
    <property type="project" value="InterPro"/>
</dbReference>
<dbReference type="InterPro" id="IPR046358">
    <property type="entry name" value="Flagellin_C"/>
</dbReference>
<sequence>MRVTSMMQNTQLLRNIRNNNSGIIDWQNKLATGQRIHRPGDDPVGIGYLMRYNSELNRTNEFLENAKTGLGYLKTMDELMQQSSDVLKRARVLVQQAANGTMPEDGRKQIALEIAQLKEQLIMIGNSTFAGRYLFNGQKTDQPPYSKTQPHLDQTDPGVIYLNVGPSVSVPVSLTGEQVFGAAGAADNVFQVFDDIITHLNNNQPDQLLNDLAKIDLCSDRINNNWAEIGARTNRFELVISRIEDQIVSLKELRSETGDVDMAEALIELVQKENVLQASLAIGARIMQVSLVDFLR</sequence>
<evidence type="ECO:0000256" key="2">
    <source>
        <dbReference type="ARBA" id="ARBA00005709"/>
    </source>
</evidence>
<dbReference type="Pfam" id="PF00700">
    <property type="entry name" value="Flagellin_C"/>
    <property type="match status" value="1"/>
</dbReference>
<comment type="similarity">
    <text evidence="2">Belongs to the bacterial flagellin family.</text>
</comment>
<keyword evidence="6" id="KW-0969">Cilium</keyword>
<dbReference type="Gene3D" id="1.20.1330.10">
    <property type="entry name" value="f41 fragment of flagellin, N-terminal domain"/>
    <property type="match status" value="1"/>
</dbReference>
<accession>A0A916VG94</accession>
<name>A0A916VG94_9BACL</name>
<evidence type="ECO:0000259" key="5">
    <source>
        <dbReference type="Pfam" id="PF00700"/>
    </source>
</evidence>
<dbReference type="NCBIfam" id="TIGR02550">
    <property type="entry name" value="flagell_flgL"/>
    <property type="match status" value="1"/>
</dbReference>
<dbReference type="AlphaFoldDB" id="A0A916VG94"/>
<dbReference type="RefSeq" id="WP_200967367.1">
    <property type="nucleotide sequence ID" value="NZ_BMAQ01000035.1"/>
</dbReference>
<evidence type="ECO:0000313" key="7">
    <source>
        <dbReference type="Proteomes" id="UP000654993"/>
    </source>
</evidence>
<protein>
    <submittedName>
        <fullName evidence="6">Flagellar hook-associated protein 3</fullName>
    </submittedName>
</protein>
<dbReference type="EMBL" id="BMAQ01000035">
    <property type="protein sequence ID" value="GFR39157.1"/>
    <property type="molecule type" value="Genomic_DNA"/>
</dbReference>
<evidence type="ECO:0000256" key="3">
    <source>
        <dbReference type="ARBA" id="ARBA00023143"/>
    </source>
</evidence>
<dbReference type="InterPro" id="IPR001492">
    <property type="entry name" value="Flagellin"/>
</dbReference>
<dbReference type="PANTHER" id="PTHR42792:SF1">
    <property type="entry name" value="FLAGELLAR HOOK-ASSOCIATED PROTEIN 3"/>
    <property type="match status" value="1"/>
</dbReference>
<dbReference type="GO" id="GO:0005198">
    <property type="term" value="F:structural molecule activity"/>
    <property type="evidence" value="ECO:0007669"/>
    <property type="project" value="InterPro"/>
</dbReference>
<evidence type="ECO:0000259" key="4">
    <source>
        <dbReference type="Pfam" id="PF00669"/>
    </source>
</evidence>
<proteinExistence type="inferred from homology"/>
<dbReference type="PANTHER" id="PTHR42792">
    <property type="entry name" value="FLAGELLIN"/>
    <property type="match status" value="1"/>
</dbReference>
<comment type="caution">
    <text evidence="6">The sequence shown here is derived from an EMBL/GenBank/DDBJ whole genome shotgun (WGS) entry which is preliminary data.</text>
</comment>
<dbReference type="SUPFAM" id="SSF64518">
    <property type="entry name" value="Phase 1 flagellin"/>
    <property type="match status" value="1"/>
</dbReference>
<dbReference type="InterPro" id="IPR013384">
    <property type="entry name" value="Flagell_FlgL"/>
</dbReference>
<dbReference type="GO" id="GO:0009424">
    <property type="term" value="C:bacterial-type flagellum hook"/>
    <property type="evidence" value="ECO:0007669"/>
    <property type="project" value="InterPro"/>
</dbReference>
<feature type="domain" description="Flagellin N-terminal" evidence="4">
    <location>
        <begin position="6"/>
        <end position="140"/>
    </location>
</feature>
<dbReference type="Pfam" id="PF00669">
    <property type="entry name" value="Flagellin_N"/>
    <property type="match status" value="1"/>
</dbReference>
<reference evidence="6" key="1">
    <citation type="submission" date="2020-08" db="EMBL/GenBank/DDBJ databases">
        <authorList>
            <person name="Uke A."/>
            <person name="Chhe C."/>
            <person name="Baramee S."/>
            <person name="Kosugi A."/>
        </authorList>
    </citation>
    <scope>NUCLEOTIDE SEQUENCE</scope>
    <source>
        <strain evidence="6">DA-C8</strain>
    </source>
</reference>
<keyword evidence="3" id="KW-0975">Bacterial flagellum</keyword>
<evidence type="ECO:0000256" key="1">
    <source>
        <dbReference type="ARBA" id="ARBA00004365"/>
    </source>
</evidence>
<comment type="subcellular location">
    <subcellularLocation>
        <location evidence="1">Bacterial flagellum</location>
    </subcellularLocation>
</comment>
<keyword evidence="7" id="KW-1185">Reference proteome</keyword>